<dbReference type="RefSeq" id="WP_350259044.1">
    <property type="nucleotide sequence ID" value="NZ_CP138335.1"/>
</dbReference>
<feature type="binding site" evidence="7 10">
    <location>
        <position position="84"/>
    </location>
    <ligand>
        <name>Mg(2+)</name>
        <dbReference type="ChEBI" id="CHEBI:18420"/>
    </ligand>
</feature>
<dbReference type="SUPFAM" id="SSF51621">
    <property type="entry name" value="Phosphoenolpyruvate/pyruvate domain"/>
    <property type="match status" value="1"/>
</dbReference>
<feature type="active site" description="Proton acceptor" evidence="7 8">
    <location>
        <position position="181"/>
    </location>
</feature>
<keyword evidence="7 10" id="KW-0460">Magnesium</keyword>
<dbReference type="HAMAP" id="MF_00156">
    <property type="entry name" value="PanB"/>
    <property type="match status" value="1"/>
</dbReference>
<dbReference type="AlphaFoldDB" id="A0AAU7V993"/>
<evidence type="ECO:0000256" key="2">
    <source>
        <dbReference type="ARBA" id="ARBA00008676"/>
    </source>
</evidence>
<sequence>MSRVRIPHLQKAYREGRRLTMLTAYDATVAPLLEAAGVDMLLVGDSLGNVALGHQSTLPVELSDMIRSTEAVARSTTRPLIVTDLPFGSFEQGTAQAFGSAATLLKAGAQAVKMEGGAERAHLIRFLVENGIPVMGHLGYTPQAENALGGPRLQGKGELGDKLLADAHAVAEAGAFGLVLEMVPASLARRVTEELDIPTIGIGAGPDCSGQVLVWADMAGMGAWSPSFARRFGEVGQALTEAARAYVEETQAGTFPGPDHYRES</sequence>
<evidence type="ECO:0000256" key="3">
    <source>
        <dbReference type="ARBA" id="ARBA00011424"/>
    </source>
</evidence>
<dbReference type="EMBL" id="CP138335">
    <property type="protein sequence ID" value="XBW08844.1"/>
    <property type="molecule type" value="Genomic_DNA"/>
</dbReference>
<feature type="binding site" evidence="7 9">
    <location>
        <position position="113"/>
    </location>
    <ligand>
        <name>3-methyl-2-oxobutanoate</name>
        <dbReference type="ChEBI" id="CHEBI:11851"/>
    </ligand>
</feature>
<dbReference type="Gene3D" id="3.20.20.60">
    <property type="entry name" value="Phosphoenolpyruvate-binding domains"/>
    <property type="match status" value="1"/>
</dbReference>
<dbReference type="KEGG" id="sapp:SAC06_04625"/>
<dbReference type="GO" id="GO:0000287">
    <property type="term" value="F:magnesium ion binding"/>
    <property type="evidence" value="ECO:0007669"/>
    <property type="project" value="TreeGrafter"/>
</dbReference>
<comment type="subcellular location">
    <subcellularLocation>
        <location evidence="7">Cytoplasm</location>
    </subcellularLocation>
</comment>
<dbReference type="PANTHER" id="PTHR20881:SF0">
    <property type="entry name" value="3-METHYL-2-OXOBUTANOATE HYDROXYMETHYLTRANSFERASE"/>
    <property type="match status" value="1"/>
</dbReference>
<comment type="catalytic activity">
    <reaction evidence="7">
        <text>(6R)-5,10-methylene-5,6,7,8-tetrahydrofolate + 3-methyl-2-oxobutanoate + H2O = 2-dehydropantoate + (6S)-5,6,7,8-tetrahydrofolate</text>
        <dbReference type="Rhea" id="RHEA:11824"/>
        <dbReference type="ChEBI" id="CHEBI:11561"/>
        <dbReference type="ChEBI" id="CHEBI:11851"/>
        <dbReference type="ChEBI" id="CHEBI:15377"/>
        <dbReference type="ChEBI" id="CHEBI:15636"/>
        <dbReference type="ChEBI" id="CHEBI:57453"/>
        <dbReference type="EC" id="2.1.2.11"/>
    </reaction>
</comment>
<organism evidence="11">
    <name type="scientific">Scrofimicrobium appendicitidis</name>
    <dbReference type="NCBI Taxonomy" id="3079930"/>
    <lineage>
        <taxon>Bacteria</taxon>
        <taxon>Bacillati</taxon>
        <taxon>Actinomycetota</taxon>
        <taxon>Actinomycetes</taxon>
        <taxon>Actinomycetales</taxon>
        <taxon>Actinomycetaceae</taxon>
        <taxon>Scrofimicrobium</taxon>
    </lineage>
</organism>
<feature type="binding site" evidence="7 9">
    <location>
        <position position="84"/>
    </location>
    <ligand>
        <name>3-methyl-2-oxobutanoate</name>
        <dbReference type="ChEBI" id="CHEBI:11851"/>
    </ligand>
</feature>
<dbReference type="PANTHER" id="PTHR20881">
    <property type="entry name" value="3-METHYL-2-OXOBUTANOATE HYDROXYMETHYLTRANSFERASE"/>
    <property type="match status" value="1"/>
</dbReference>
<comment type="cofactor">
    <cofactor evidence="7 10">
        <name>Mg(2+)</name>
        <dbReference type="ChEBI" id="CHEBI:18420"/>
    </cofactor>
    <text evidence="7 10">Binds 1 Mg(2+) ion per subunit.</text>
</comment>
<feature type="binding site" evidence="7 10">
    <location>
        <position position="45"/>
    </location>
    <ligand>
        <name>Mg(2+)</name>
        <dbReference type="ChEBI" id="CHEBI:18420"/>
    </ligand>
</feature>
<comment type="similarity">
    <text evidence="2 7">Belongs to the PanB family.</text>
</comment>
<dbReference type="PIRSF" id="PIRSF000388">
    <property type="entry name" value="Pantoate_hydroxy_MeTrfase"/>
    <property type="match status" value="1"/>
</dbReference>
<dbReference type="CDD" id="cd06557">
    <property type="entry name" value="KPHMT-like"/>
    <property type="match status" value="1"/>
</dbReference>
<keyword evidence="4 7" id="KW-0566">Pantothenate biosynthesis</keyword>
<evidence type="ECO:0000256" key="5">
    <source>
        <dbReference type="ARBA" id="ARBA00022679"/>
    </source>
</evidence>
<comment type="subunit">
    <text evidence="3 7">Homodecamer; pentamer of dimers.</text>
</comment>
<evidence type="ECO:0000256" key="1">
    <source>
        <dbReference type="ARBA" id="ARBA00005033"/>
    </source>
</evidence>
<dbReference type="InterPro" id="IPR015813">
    <property type="entry name" value="Pyrv/PenolPyrv_kinase-like_dom"/>
</dbReference>
<proteinExistence type="inferred from homology"/>
<dbReference type="InterPro" id="IPR003700">
    <property type="entry name" value="Pantoate_hydroxy_MeTrfase"/>
</dbReference>
<comment type="function">
    <text evidence="6 7">Catalyzes the reversible reaction in which hydroxymethyl group from 5,10-methylenetetrahydrofolate is transferred onto alpha-ketoisovalerate to form ketopantoate.</text>
</comment>
<keyword evidence="7" id="KW-0963">Cytoplasm</keyword>
<feature type="binding site" evidence="7 9">
    <location>
        <begin position="45"/>
        <end position="46"/>
    </location>
    <ligand>
        <name>3-methyl-2-oxobutanoate</name>
        <dbReference type="ChEBI" id="CHEBI:11851"/>
    </ligand>
</feature>
<dbReference type="Pfam" id="PF02548">
    <property type="entry name" value="Pantoate_transf"/>
    <property type="match status" value="1"/>
</dbReference>
<keyword evidence="5 7" id="KW-0808">Transferase</keyword>
<evidence type="ECO:0000256" key="10">
    <source>
        <dbReference type="PIRSR" id="PIRSR000388-3"/>
    </source>
</evidence>
<accession>A0AAU7V993</accession>
<dbReference type="GO" id="GO:0003864">
    <property type="term" value="F:3-methyl-2-oxobutanoate hydroxymethyltransferase activity"/>
    <property type="evidence" value="ECO:0007669"/>
    <property type="project" value="UniProtKB-UniRule"/>
</dbReference>
<dbReference type="InterPro" id="IPR040442">
    <property type="entry name" value="Pyrv_kinase-like_dom_sf"/>
</dbReference>
<dbReference type="NCBIfam" id="TIGR00222">
    <property type="entry name" value="panB"/>
    <property type="match status" value="1"/>
</dbReference>
<reference evidence="11" key="1">
    <citation type="submission" date="2023-11" db="EMBL/GenBank/DDBJ databases">
        <title>Scrofimicrobium hongkongense sp. nov., isolated from a patient with peritonitis.</title>
        <authorList>
            <person name="Lao H.Y."/>
            <person name="Wong A.Y.P."/>
            <person name="Ng T.L."/>
            <person name="Wong R.Y.L."/>
            <person name="Yau M.C.Y."/>
            <person name="Lam J.Y.W."/>
            <person name="Siu G.K.H."/>
        </authorList>
    </citation>
    <scope>NUCLEOTIDE SEQUENCE</scope>
    <source>
        <strain evidence="11">R131</strain>
    </source>
</reference>
<keyword evidence="7 10" id="KW-0479">Metal-binding</keyword>
<protein>
    <recommendedName>
        <fullName evidence="7">3-methyl-2-oxobutanoate hydroxymethyltransferase</fullName>
        <ecNumber evidence="7">2.1.2.11</ecNumber>
    </recommendedName>
    <alternativeName>
        <fullName evidence="7">Ketopantoate hydroxymethyltransferase</fullName>
        <shortName evidence="7">KPHMT</shortName>
    </alternativeName>
</protein>
<evidence type="ECO:0000256" key="4">
    <source>
        <dbReference type="ARBA" id="ARBA00022655"/>
    </source>
</evidence>
<evidence type="ECO:0000256" key="8">
    <source>
        <dbReference type="PIRSR" id="PIRSR000388-1"/>
    </source>
</evidence>
<feature type="binding site" evidence="7 10">
    <location>
        <position position="115"/>
    </location>
    <ligand>
        <name>Mg(2+)</name>
        <dbReference type="ChEBI" id="CHEBI:18420"/>
    </ligand>
</feature>
<dbReference type="NCBIfam" id="NF001452">
    <property type="entry name" value="PRK00311.1"/>
    <property type="match status" value="1"/>
</dbReference>
<evidence type="ECO:0000313" key="11">
    <source>
        <dbReference type="EMBL" id="XBW08844.1"/>
    </source>
</evidence>
<comment type="pathway">
    <text evidence="1 7">Cofactor biosynthesis; (R)-pantothenate biosynthesis; (R)-pantoate from 3-methyl-2-oxobutanoate: step 1/2.</text>
</comment>
<evidence type="ECO:0000256" key="6">
    <source>
        <dbReference type="ARBA" id="ARBA00056497"/>
    </source>
</evidence>
<name>A0AAU7V993_9ACTO</name>
<gene>
    <name evidence="7 11" type="primary">panB</name>
    <name evidence="11" type="ORF">SAC06_04625</name>
</gene>
<evidence type="ECO:0000256" key="9">
    <source>
        <dbReference type="PIRSR" id="PIRSR000388-2"/>
    </source>
</evidence>
<evidence type="ECO:0000256" key="7">
    <source>
        <dbReference type="HAMAP-Rule" id="MF_00156"/>
    </source>
</evidence>
<dbReference type="GO" id="GO:0005737">
    <property type="term" value="C:cytoplasm"/>
    <property type="evidence" value="ECO:0007669"/>
    <property type="project" value="UniProtKB-SubCell"/>
</dbReference>
<dbReference type="EC" id="2.1.2.11" evidence="7"/>
<dbReference type="FunFam" id="3.20.20.60:FF:000003">
    <property type="entry name" value="3-methyl-2-oxobutanoate hydroxymethyltransferase"/>
    <property type="match status" value="1"/>
</dbReference>
<dbReference type="GO" id="GO:0015940">
    <property type="term" value="P:pantothenate biosynthetic process"/>
    <property type="evidence" value="ECO:0007669"/>
    <property type="project" value="UniProtKB-UniRule"/>
</dbReference>